<dbReference type="VEuPathDB" id="FungiDB:VP01_1273g3"/>
<dbReference type="EMBL" id="LAVV01003043">
    <property type="protein sequence ID" value="KNZ62405.1"/>
    <property type="molecule type" value="Genomic_DNA"/>
</dbReference>
<dbReference type="InterPro" id="IPR018712">
    <property type="entry name" value="Tle1-like_cat"/>
</dbReference>
<feature type="region of interest" description="Disordered" evidence="1">
    <location>
        <begin position="145"/>
        <end position="170"/>
    </location>
</feature>
<dbReference type="STRING" id="27349.A0A0L6VQE4"/>
<dbReference type="SUPFAM" id="SSF53474">
    <property type="entry name" value="alpha/beta-Hydrolases"/>
    <property type="match status" value="1"/>
</dbReference>
<dbReference type="PANTHER" id="PTHR33840">
    <property type="match status" value="1"/>
</dbReference>
<name>A0A0L6VQE4_9BASI</name>
<dbReference type="Pfam" id="PF09994">
    <property type="entry name" value="T6SS_Tle1-like_cat"/>
    <property type="match status" value="1"/>
</dbReference>
<dbReference type="OrthoDB" id="3057168at2759"/>
<reference evidence="3 4" key="1">
    <citation type="submission" date="2015-08" db="EMBL/GenBank/DDBJ databases">
        <title>Next Generation Sequencing and Analysis of the Genome of Puccinia sorghi L Schw, the Causal Agent of Maize Common Rust.</title>
        <authorList>
            <person name="Rochi L."/>
            <person name="Burguener G."/>
            <person name="Darino M."/>
            <person name="Turjanski A."/>
            <person name="Kreff E."/>
            <person name="Dieguez M.J."/>
            <person name="Sacco F."/>
        </authorList>
    </citation>
    <scope>NUCLEOTIDE SEQUENCE [LARGE SCALE GENOMIC DNA]</scope>
    <source>
        <strain evidence="3 4">RO10H11247</strain>
    </source>
</reference>
<gene>
    <name evidence="3" type="ORF">VP01_1273g3</name>
</gene>
<keyword evidence="4" id="KW-1185">Reference proteome</keyword>
<dbReference type="InterPro" id="IPR029058">
    <property type="entry name" value="AB_hydrolase_fold"/>
</dbReference>
<dbReference type="PANTHER" id="PTHR33840:SF1">
    <property type="entry name" value="TLE1 PHOSPHOLIPASE DOMAIN-CONTAINING PROTEIN"/>
    <property type="match status" value="1"/>
</dbReference>
<organism evidence="3 4">
    <name type="scientific">Puccinia sorghi</name>
    <dbReference type="NCBI Taxonomy" id="27349"/>
    <lineage>
        <taxon>Eukaryota</taxon>
        <taxon>Fungi</taxon>
        <taxon>Dikarya</taxon>
        <taxon>Basidiomycota</taxon>
        <taxon>Pucciniomycotina</taxon>
        <taxon>Pucciniomycetes</taxon>
        <taxon>Pucciniales</taxon>
        <taxon>Pucciniaceae</taxon>
        <taxon>Puccinia</taxon>
    </lineage>
</organism>
<comment type="caution">
    <text evidence="3">The sequence shown here is derived from an EMBL/GenBank/DDBJ whole genome shotgun (WGS) entry which is preliminary data.</text>
</comment>
<proteinExistence type="predicted"/>
<protein>
    <recommendedName>
        <fullName evidence="2">T6SS Phospholipase effector Tle1-like catalytic domain-containing protein</fullName>
    </recommendedName>
</protein>
<feature type="region of interest" description="Disordered" evidence="1">
    <location>
        <begin position="1"/>
        <end position="22"/>
    </location>
</feature>
<sequence length="702" mass="78124">MPVSGAVRSSEWNPSREGSRHSAYHVAGAATARPFDSPEGGHRPVNFEAILTQRSSGVALKGSQVEHELGSDHFKASHNCSSCTLAHISSSQDSPIAFLLHPQHQDHALSISRLRLDCCYTLPMFPTGMLHKLLASRKVTKLECLSPESRSPVSPTAERHKASQTRSNPDMADVRVKESVIQVRTARKYGSLPLPTSYASGYIDAERLSRKITQESPRLHKRIIICCDGTWNNGITSPPSSATNVLKMCELQPLPINFRFCTYSFHSLYFSRGPSNFPSYTTSCILSSRPRFVFLYREFDSPAGTLQKLDLTQGATGAGILAKIREAYAFIAQNYIPGDEVFLFGFSRGAFTARTIASLIADIGILNSAGMADFAQVLAAYQVRLEGTERSKSAENFLANYRRGGQKHMCRMKEGTLKCVGVWDTVGALGLPGFFGDNFNLLGFRDTKLSHHIKYAFHAIGVSLHKAVHETRKDFTPTKWVRKPSQNALEESPQVLKQVWFAGSHSDVGGGYEDHDLSDISLIWMVANLMKYNLLAIDEEYLRTLPSPQAGWGKQAPHESVFRTLNTNLPTKQVVMSRAVKTVRRFPTTFDETSMETIHSSVACQENLVPGLAKILEENTPNLVEKLLPFEERMRLTWSSLRHESDLKPREVESESNGQRRMLFTDFLKAFHGLVDIGRLSVEIIRGGSTDEEAAEKVLLEQ</sequence>
<accession>A0A0L6VQE4</accession>
<evidence type="ECO:0000259" key="2">
    <source>
        <dbReference type="Pfam" id="PF09994"/>
    </source>
</evidence>
<dbReference type="AlphaFoldDB" id="A0A0L6VQE4"/>
<dbReference type="Proteomes" id="UP000037035">
    <property type="component" value="Unassembled WGS sequence"/>
</dbReference>
<feature type="domain" description="T6SS Phospholipase effector Tle1-like catalytic" evidence="2">
    <location>
        <begin position="221"/>
        <end position="527"/>
    </location>
</feature>
<evidence type="ECO:0000313" key="4">
    <source>
        <dbReference type="Proteomes" id="UP000037035"/>
    </source>
</evidence>
<evidence type="ECO:0000256" key="1">
    <source>
        <dbReference type="SAM" id="MobiDB-lite"/>
    </source>
</evidence>
<evidence type="ECO:0000313" key="3">
    <source>
        <dbReference type="EMBL" id="KNZ62405.1"/>
    </source>
</evidence>